<dbReference type="InterPro" id="IPR028260">
    <property type="entry name" value="FAM177"/>
</dbReference>
<dbReference type="EMBL" id="JBHFFA010000007">
    <property type="protein sequence ID" value="KAL2614067.1"/>
    <property type="molecule type" value="Genomic_DNA"/>
</dbReference>
<dbReference type="Proteomes" id="UP001605036">
    <property type="component" value="Unassembled WGS sequence"/>
</dbReference>
<reference evidence="2 3" key="1">
    <citation type="submission" date="2024-09" db="EMBL/GenBank/DDBJ databases">
        <title>Chromosome-scale assembly of Riccia fluitans.</title>
        <authorList>
            <person name="Paukszto L."/>
            <person name="Sawicki J."/>
            <person name="Karawczyk K."/>
            <person name="Piernik-Szablinska J."/>
            <person name="Szczecinska M."/>
            <person name="Mazdziarz M."/>
        </authorList>
    </citation>
    <scope>NUCLEOTIDE SEQUENCE [LARGE SCALE GENOMIC DNA]</scope>
    <source>
        <strain evidence="2">Rf_01</strain>
        <tissue evidence="2">Aerial parts of the thallus</tissue>
    </source>
</reference>
<feature type="compositionally biased region" description="Polar residues" evidence="1">
    <location>
        <begin position="152"/>
        <end position="170"/>
    </location>
</feature>
<keyword evidence="3" id="KW-1185">Reference proteome</keyword>
<protein>
    <submittedName>
        <fullName evidence="2">Uncharacterized protein</fullName>
    </submittedName>
</protein>
<accession>A0ABD1XYV2</accession>
<gene>
    <name evidence="2" type="ORF">R1flu_025759</name>
</gene>
<evidence type="ECO:0000256" key="1">
    <source>
        <dbReference type="SAM" id="MobiDB-lite"/>
    </source>
</evidence>
<dbReference type="AlphaFoldDB" id="A0ABD1XYV2"/>
<evidence type="ECO:0000313" key="2">
    <source>
        <dbReference type="EMBL" id="KAL2614067.1"/>
    </source>
</evidence>
<comment type="caution">
    <text evidence="2">The sequence shown here is derived from an EMBL/GenBank/DDBJ whole genome shotgun (WGS) entry which is preliminary data.</text>
</comment>
<evidence type="ECO:0000313" key="3">
    <source>
        <dbReference type="Proteomes" id="UP001605036"/>
    </source>
</evidence>
<proteinExistence type="predicted"/>
<organism evidence="2 3">
    <name type="scientific">Riccia fluitans</name>
    <dbReference type="NCBI Taxonomy" id="41844"/>
    <lineage>
        <taxon>Eukaryota</taxon>
        <taxon>Viridiplantae</taxon>
        <taxon>Streptophyta</taxon>
        <taxon>Embryophyta</taxon>
        <taxon>Marchantiophyta</taxon>
        <taxon>Marchantiopsida</taxon>
        <taxon>Marchantiidae</taxon>
        <taxon>Marchantiales</taxon>
        <taxon>Ricciaceae</taxon>
        <taxon>Riccia</taxon>
    </lineage>
</organism>
<name>A0ABD1XYV2_9MARC</name>
<sequence>MACRSPRSPIRNADKEVHYLIQFCRIETNPRTFLCVLITLKVKECAGHDTDDETRGKTSAYSSHPLRPLAEKTTLIRFLSTSSQHLTSSAVLLDGDTPPVSAAPSFWSRFTEAINVAEERLANFFGLNESKYQWALDEYMKQQLSGDGDATARTSIPQTAEVQSGMTPTDPQFMDRNSSEARS</sequence>
<feature type="region of interest" description="Disordered" evidence="1">
    <location>
        <begin position="147"/>
        <end position="183"/>
    </location>
</feature>
<dbReference type="Pfam" id="PF14774">
    <property type="entry name" value="FAM177"/>
    <property type="match status" value="1"/>
</dbReference>